<name>A0ABW0RKR6_9GAMM</name>
<feature type="domain" description="VTT" evidence="7">
    <location>
        <begin position="73"/>
        <end position="191"/>
    </location>
</feature>
<evidence type="ECO:0000259" key="7">
    <source>
        <dbReference type="Pfam" id="PF09335"/>
    </source>
</evidence>
<gene>
    <name evidence="8" type="ORF">ACFPQA_06455</name>
</gene>
<proteinExistence type="inferred from homology"/>
<keyword evidence="2 6" id="KW-1003">Cell membrane</keyword>
<evidence type="ECO:0000256" key="1">
    <source>
        <dbReference type="ARBA" id="ARBA00004651"/>
    </source>
</evidence>
<dbReference type="InterPro" id="IPR015414">
    <property type="entry name" value="TMEM64"/>
</dbReference>
<keyword evidence="3 6" id="KW-0812">Transmembrane</keyword>
<dbReference type="Pfam" id="PF09335">
    <property type="entry name" value="VTT_dom"/>
    <property type="match status" value="1"/>
</dbReference>
<keyword evidence="5 6" id="KW-0472">Membrane</keyword>
<keyword evidence="4 6" id="KW-1133">Transmembrane helix</keyword>
<evidence type="ECO:0000256" key="6">
    <source>
        <dbReference type="RuleBase" id="RU366058"/>
    </source>
</evidence>
<comment type="similarity">
    <text evidence="6">Belongs to the TVP38/TMEM64 family.</text>
</comment>
<evidence type="ECO:0000313" key="9">
    <source>
        <dbReference type="Proteomes" id="UP001596055"/>
    </source>
</evidence>
<dbReference type="Proteomes" id="UP001596055">
    <property type="component" value="Unassembled WGS sequence"/>
</dbReference>
<comment type="subcellular location">
    <subcellularLocation>
        <location evidence="1 6">Cell membrane</location>
        <topology evidence="1 6">Multi-pass membrane protein</topology>
    </subcellularLocation>
</comment>
<dbReference type="RefSeq" id="WP_248154159.1">
    <property type="nucleotide sequence ID" value="NZ_JAKZAJ010000001.1"/>
</dbReference>
<organism evidence="8 9">
    <name type="scientific">Marinobacter koreensis</name>
    <dbReference type="NCBI Taxonomy" id="335974"/>
    <lineage>
        <taxon>Bacteria</taxon>
        <taxon>Pseudomonadati</taxon>
        <taxon>Pseudomonadota</taxon>
        <taxon>Gammaproteobacteria</taxon>
        <taxon>Pseudomonadales</taxon>
        <taxon>Marinobacteraceae</taxon>
        <taxon>Marinobacter</taxon>
    </lineage>
</organism>
<keyword evidence="9" id="KW-1185">Reference proteome</keyword>
<feature type="transmembrane region" description="Helical" evidence="6">
    <location>
        <begin position="159"/>
        <end position="180"/>
    </location>
</feature>
<protein>
    <recommendedName>
        <fullName evidence="6">TVP38/TMEM64 family membrane protein</fullName>
    </recommendedName>
</protein>
<evidence type="ECO:0000256" key="4">
    <source>
        <dbReference type="ARBA" id="ARBA00022989"/>
    </source>
</evidence>
<dbReference type="PANTHER" id="PTHR12677">
    <property type="entry name" value="GOLGI APPARATUS MEMBRANE PROTEIN TVP38-RELATED"/>
    <property type="match status" value="1"/>
</dbReference>
<evidence type="ECO:0000256" key="2">
    <source>
        <dbReference type="ARBA" id="ARBA00022475"/>
    </source>
</evidence>
<feature type="transmembrane region" description="Helical" evidence="6">
    <location>
        <begin position="211"/>
        <end position="232"/>
    </location>
</feature>
<feature type="transmembrane region" description="Helical" evidence="6">
    <location>
        <begin position="58"/>
        <end position="78"/>
    </location>
</feature>
<evidence type="ECO:0000313" key="8">
    <source>
        <dbReference type="EMBL" id="MFC5544682.1"/>
    </source>
</evidence>
<dbReference type="InterPro" id="IPR032816">
    <property type="entry name" value="VTT_dom"/>
</dbReference>
<evidence type="ECO:0000256" key="3">
    <source>
        <dbReference type="ARBA" id="ARBA00022692"/>
    </source>
</evidence>
<dbReference type="EMBL" id="JBHSNL010000001">
    <property type="protein sequence ID" value="MFC5544682.1"/>
    <property type="molecule type" value="Genomic_DNA"/>
</dbReference>
<reference evidence="9" key="1">
    <citation type="journal article" date="2019" name="Int. J. Syst. Evol. Microbiol.">
        <title>The Global Catalogue of Microorganisms (GCM) 10K type strain sequencing project: providing services to taxonomists for standard genome sequencing and annotation.</title>
        <authorList>
            <consortium name="The Broad Institute Genomics Platform"/>
            <consortium name="The Broad Institute Genome Sequencing Center for Infectious Disease"/>
            <person name="Wu L."/>
            <person name="Ma J."/>
        </authorList>
    </citation>
    <scope>NUCLEOTIDE SEQUENCE [LARGE SCALE GENOMIC DNA]</scope>
    <source>
        <strain evidence="9">CGMCC 4.1799</strain>
    </source>
</reference>
<feature type="transmembrane region" description="Helical" evidence="6">
    <location>
        <begin position="84"/>
        <end position="110"/>
    </location>
</feature>
<feature type="transmembrane region" description="Helical" evidence="6">
    <location>
        <begin position="12"/>
        <end position="37"/>
    </location>
</feature>
<comment type="caution">
    <text evidence="8">The sequence shown here is derived from an EMBL/GenBank/DDBJ whole genome shotgun (WGS) entry which is preliminary data.</text>
</comment>
<accession>A0ABW0RKR6</accession>
<dbReference type="PANTHER" id="PTHR12677:SF59">
    <property type="entry name" value="GOLGI APPARATUS MEMBRANE PROTEIN TVP38-RELATED"/>
    <property type="match status" value="1"/>
</dbReference>
<sequence length="252" mass="27284">MSESEPKQRASWIASPLLWIVGSALGVGLLVAALYAFGVHHQIVALLQWIDRQGAWAAVLFIVLMALAMLLLLPGILLTTGAGFVFGVLPGTAYVVIGTTLGAALAFLIARHMFGESAHIYIRNRAKLSMVTDEMAPHGWKIVLLTRLVPFFPGKLSNYLFGLTSFSFPGFVAGTFLGVIPFSLHNVYIGSIAADLSTMGARETARTPLEWAIYGAGFIGTVLAVAFLNRLARRALARYRMETEPTTKEDSE</sequence>
<evidence type="ECO:0000256" key="5">
    <source>
        <dbReference type="ARBA" id="ARBA00023136"/>
    </source>
</evidence>